<keyword evidence="1" id="KW-0812">Transmembrane</keyword>
<geneLocation type="mitochondrion" evidence="2"/>
<feature type="transmembrane region" description="Helical" evidence="1">
    <location>
        <begin position="12"/>
        <end position="31"/>
    </location>
</feature>
<keyword evidence="2" id="KW-0496">Mitochondrion</keyword>
<name>A0A1Y0B2W8_9LAMI</name>
<dbReference type="EMBL" id="KY774314">
    <property type="protein sequence ID" value="ART31741.1"/>
    <property type="molecule type" value="Genomic_DNA"/>
</dbReference>
<keyword evidence="1" id="KW-0472">Membrane</keyword>
<accession>A0A1Y0B2W8</accession>
<protein>
    <submittedName>
        <fullName evidence="2">Uncharacterized protein</fullName>
    </submittedName>
</protein>
<organism evidence="2">
    <name type="scientific">Utricularia reniformis</name>
    <dbReference type="NCBI Taxonomy" id="192314"/>
    <lineage>
        <taxon>Eukaryota</taxon>
        <taxon>Viridiplantae</taxon>
        <taxon>Streptophyta</taxon>
        <taxon>Embryophyta</taxon>
        <taxon>Tracheophyta</taxon>
        <taxon>Spermatophyta</taxon>
        <taxon>Magnoliopsida</taxon>
        <taxon>eudicotyledons</taxon>
        <taxon>Gunneridae</taxon>
        <taxon>Pentapetalae</taxon>
        <taxon>asterids</taxon>
        <taxon>lamiids</taxon>
        <taxon>Lamiales</taxon>
        <taxon>Lentibulariaceae</taxon>
        <taxon>Utricularia</taxon>
    </lineage>
</organism>
<evidence type="ECO:0000313" key="2">
    <source>
        <dbReference type="EMBL" id="ART31741.1"/>
    </source>
</evidence>
<reference evidence="2" key="1">
    <citation type="submission" date="2017-03" db="EMBL/GenBank/DDBJ databases">
        <title>The mitochondrial genome of the carnivorous plant Utricularia reniformis (Lentibulariaceae): structure, comparative analysis and evolutionary landmarks.</title>
        <authorList>
            <person name="Silva S.R."/>
            <person name="Alvarenga D.O."/>
            <person name="Michael T.P."/>
            <person name="Miranda V.F.O."/>
            <person name="Varani A.M."/>
        </authorList>
    </citation>
    <scope>NUCLEOTIDE SEQUENCE</scope>
</reference>
<dbReference type="AlphaFoldDB" id="A0A1Y0B2W8"/>
<keyword evidence="1" id="KW-1133">Transmembrane helix</keyword>
<proteinExistence type="predicted"/>
<evidence type="ECO:0000256" key="1">
    <source>
        <dbReference type="SAM" id="Phobius"/>
    </source>
</evidence>
<sequence length="39" mass="4359">MLALALKQRALLYLGWSGVKAVFLCLSTHLASPLRTIRF</sequence>
<gene>
    <name evidence="2" type="ORF">AEK19_MT1554</name>
</gene>